<feature type="domain" description="Soluble ligand binding" evidence="16">
    <location>
        <begin position="677"/>
        <end position="726"/>
    </location>
</feature>
<sequence>MTVQEARMRAQQLGIDLNNPQQAIRRARELGIPESQIQAIIQAVQPEDLQEQPQLGTTRDTSKVPAYPVLAGTPEITPDSIGKGQLPRQIDVSVPLRSSALISTVRPFFLTAGGDTSAVENRMRRSGSVLDGVWGGTVTVPRDSSAGTWTLFVEASTMDTTVTLSTGRTLTIFPKGQLPKQDSLAAGRDSLEYFGYDAFNTIPQAFLPSSRGPVDPGYVVGPSDELRLTVWGGAEFQYELMVDDQGRVTVPNVGQFTVAGRRLEDLRREMKMWLSRSYAGLTSDPPSVFMDLTVTRVQPVKAFVLGEVAQPGGYTLSASSTVFNALYSVGGPKRSGSLRNIKVIREGEVIATVDLYDYLLEGYSTANVTLQNNDYVFVPPRGETVAITGSVERPAYYELSEEETFRDLLDYSGGLEAEAYVKRFTVNRIVPYDEREDPSVAREVVDYDLQAAREGRIDVPMSDGDRVRVYSIREADDRVIATRIDAVKVSGAVFQPGRYELGTDVRTVRDLVENADGLTGDAYLDRASLVRVQDNLKSSVQSVNLAEAMEDVPTENIVLQPGDSLHVASIREMESDRFVRISGQVRKPGDYVYRDDMTIRDLLFLGGGLADDEYLKEVFLGRADLYRVSDDGSEERVIPFHLGDALEGEGLGAMDLKPEDEIRIYPARVTRLEDRFVQIEGAIKEPGEYPYRDNLTLKDVILQANGFEEGASLHEVEVTRMVRVKDETGERARTIRIPLTRSASSVDDAEFEVRTQADTAQVLRHASEFELQHRDRVFVRTDPSFQPQETVMVRGEVRYPGEYTLLRDNERLSNILKRAGGVLSTGYLSGGRLIRGNEQVIVEMDDAINGDADDDVILQPDDEIVLPPRPNTITIRGNVANEGLVRFEPGRRVEYYLERAGGLRDDTEAVFLTQASGATFRVRTGWFRRTPQVDDGAIIRVVKEPEKKEKEPIDIGNTIRDVTGILSSALTIIVLASRAFD</sequence>
<keyword evidence="5" id="KW-0762">Sugar transport</keyword>
<keyword evidence="4" id="KW-1134">Transmembrane beta strand</keyword>
<accession>A0A2A8D1B8</accession>
<dbReference type="InterPro" id="IPR049712">
    <property type="entry name" value="Poly_export"/>
</dbReference>
<dbReference type="OrthoDB" id="9808948at2"/>
<comment type="subcellular location">
    <subcellularLocation>
        <location evidence="1">Cell outer membrane</location>
        <topology evidence="1">Multi-pass membrane protein</topology>
    </subcellularLocation>
</comment>
<evidence type="ECO:0000256" key="7">
    <source>
        <dbReference type="ARBA" id="ARBA00022729"/>
    </source>
</evidence>
<evidence type="ECO:0000256" key="8">
    <source>
        <dbReference type="ARBA" id="ARBA00023047"/>
    </source>
</evidence>
<dbReference type="GO" id="GO:0015288">
    <property type="term" value="F:porin activity"/>
    <property type="evidence" value="ECO:0007669"/>
    <property type="project" value="UniProtKB-KW"/>
</dbReference>
<dbReference type="InterPro" id="IPR054765">
    <property type="entry name" value="SLBB_dom"/>
</dbReference>
<proteinExistence type="inferred from homology"/>
<keyword evidence="13" id="KW-0998">Cell outer membrane</keyword>
<protein>
    <submittedName>
        <fullName evidence="18">Sugar ABC transporter substrate-binding protein</fullName>
    </submittedName>
</protein>
<feature type="domain" description="Soluble ligand binding" evidence="16">
    <location>
        <begin position="579"/>
        <end position="631"/>
    </location>
</feature>
<keyword evidence="19" id="KW-1185">Reference proteome</keyword>
<evidence type="ECO:0000256" key="6">
    <source>
        <dbReference type="ARBA" id="ARBA00022692"/>
    </source>
</evidence>
<evidence type="ECO:0000256" key="4">
    <source>
        <dbReference type="ARBA" id="ARBA00022452"/>
    </source>
</evidence>
<keyword evidence="11" id="KW-0472">Membrane</keyword>
<feature type="domain" description="Soluble ligand binding" evidence="16">
    <location>
        <begin position="385"/>
        <end position="431"/>
    </location>
</feature>
<evidence type="ECO:0000256" key="13">
    <source>
        <dbReference type="ARBA" id="ARBA00023237"/>
    </source>
</evidence>
<evidence type="ECO:0000256" key="10">
    <source>
        <dbReference type="ARBA" id="ARBA00023114"/>
    </source>
</evidence>
<gene>
    <name evidence="18" type="ORF">CRI94_05685</name>
</gene>
<evidence type="ECO:0000259" key="15">
    <source>
        <dbReference type="Pfam" id="PF02563"/>
    </source>
</evidence>
<keyword evidence="7" id="KW-0732">Signal</keyword>
<keyword evidence="3" id="KW-0813">Transport</keyword>
<comment type="similarity">
    <text evidence="2">Belongs to the BexD/CtrA/VexA family.</text>
</comment>
<dbReference type="PANTHER" id="PTHR33619:SF3">
    <property type="entry name" value="POLYSACCHARIDE EXPORT PROTEIN GFCE-RELATED"/>
    <property type="match status" value="1"/>
</dbReference>
<dbReference type="InterPro" id="IPR019554">
    <property type="entry name" value="Soluble_ligand-bd"/>
</dbReference>
<dbReference type="GO" id="GO:0015159">
    <property type="term" value="F:polysaccharide transmembrane transporter activity"/>
    <property type="evidence" value="ECO:0007669"/>
    <property type="project" value="InterPro"/>
</dbReference>
<reference evidence="18 19" key="1">
    <citation type="submission" date="2017-10" db="EMBL/GenBank/DDBJ databases">
        <title>Draft genome of Longibacter Salinarum.</title>
        <authorList>
            <person name="Goh K.M."/>
            <person name="Shamsir M.S."/>
            <person name="Lim S.W."/>
        </authorList>
    </citation>
    <scope>NUCLEOTIDE SEQUENCE [LARGE SCALE GENOMIC DNA]</scope>
    <source>
        <strain evidence="18 19">KCTC 52045</strain>
    </source>
</reference>
<keyword evidence="9" id="KW-0406">Ion transport</keyword>
<evidence type="ECO:0000259" key="16">
    <source>
        <dbReference type="Pfam" id="PF10531"/>
    </source>
</evidence>
<keyword evidence="8" id="KW-0625">Polysaccharide transport</keyword>
<evidence type="ECO:0000256" key="3">
    <source>
        <dbReference type="ARBA" id="ARBA00022448"/>
    </source>
</evidence>
<evidence type="ECO:0000256" key="1">
    <source>
        <dbReference type="ARBA" id="ARBA00004571"/>
    </source>
</evidence>
<dbReference type="Pfam" id="PF02563">
    <property type="entry name" value="Poly_export"/>
    <property type="match status" value="1"/>
</dbReference>
<name>A0A2A8D1B8_9BACT</name>
<evidence type="ECO:0000256" key="12">
    <source>
        <dbReference type="ARBA" id="ARBA00023139"/>
    </source>
</evidence>
<dbReference type="EMBL" id="PDEQ01000002">
    <property type="protein sequence ID" value="PEN14680.1"/>
    <property type="molecule type" value="Genomic_DNA"/>
</dbReference>
<dbReference type="AlphaFoldDB" id="A0A2A8D1B8"/>
<evidence type="ECO:0000313" key="18">
    <source>
        <dbReference type="EMBL" id="PEN14680.1"/>
    </source>
</evidence>
<dbReference type="Pfam" id="PF22461">
    <property type="entry name" value="SLBB_2"/>
    <property type="match status" value="2"/>
</dbReference>
<evidence type="ECO:0000256" key="2">
    <source>
        <dbReference type="ARBA" id="ARBA00009450"/>
    </source>
</evidence>
<evidence type="ECO:0000256" key="14">
    <source>
        <dbReference type="ARBA" id="ARBA00023288"/>
    </source>
</evidence>
<keyword evidence="6" id="KW-0812">Transmembrane</keyword>
<feature type="domain" description="Soluble ligand binding" evidence="16">
    <location>
        <begin position="873"/>
        <end position="914"/>
    </location>
</feature>
<dbReference type="GO" id="GO:0046930">
    <property type="term" value="C:pore complex"/>
    <property type="evidence" value="ECO:0007669"/>
    <property type="project" value="UniProtKB-KW"/>
</dbReference>
<evidence type="ECO:0000256" key="11">
    <source>
        <dbReference type="ARBA" id="ARBA00023136"/>
    </source>
</evidence>
<dbReference type="PANTHER" id="PTHR33619">
    <property type="entry name" value="POLYSACCHARIDE EXPORT PROTEIN GFCE-RELATED"/>
    <property type="match status" value="1"/>
</dbReference>
<comment type="caution">
    <text evidence="18">The sequence shown here is derived from an EMBL/GenBank/DDBJ whole genome shotgun (WGS) entry which is preliminary data.</text>
</comment>
<evidence type="ECO:0000259" key="17">
    <source>
        <dbReference type="Pfam" id="PF22461"/>
    </source>
</evidence>
<feature type="domain" description="Polysaccharide export protein N-terminal" evidence="15">
    <location>
        <begin position="214"/>
        <end position="278"/>
    </location>
</feature>
<evidence type="ECO:0000256" key="5">
    <source>
        <dbReference type="ARBA" id="ARBA00022597"/>
    </source>
</evidence>
<keyword evidence="12" id="KW-0564">Palmitate</keyword>
<dbReference type="GO" id="GO:0009279">
    <property type="term" value="C:cell outer membrane"/>
    <property type="evidence" value="ECO:0007669"/>
    <property type="project" value="UniProtKB-SubCell"/>
</dbReference>
<feature type="domain" description="SLBB" evidence="17">
    <location>
        <begin position="487"/>
        <end position="567"/>
    </location>
</feature>
<dbReference type="InterPro" id="IPR003715">
    <property type="entry name" value="Poly_export_N"/>
</dbReference>
<keyword evidence="10" id="KW-0626">Porin</keyword>
<dbReference type="GO" id="GO:0006811">
    <property type="term" value="P:monoatomic ion transport"/>
    <property type="evidence" value="ECO:0007669"/>
    <property type="project" value="UniProtKB-KW"/>
</dbReference>
<dbReference type="Proteomes" id="UP000220102">
    <property type="component" value="Unassembled WGS sequence"/>
</dbReference>
<dbReference type="Pfam" id="PF10531">
    <property type="entry name" value="SLBB"/>
    <property type="match status" value="5"/>
</dbReference>
<evidence type="ECO:0000256" key="9">
    <source>
        <dbReference type="ARBA" id="ARBA00023065"/>
    </source>
</evidence>
<feature type="domain" description="Soluble ligand binding" evidence="16">
    <location>
        <begin position="791"/>
        <end position="839"/>
    </location>
</feature>
<feature type="domain" description="SLBB" evidence="17">
    <location>
        <begin position="301"/>
        <end position="378"/>
    </location>
</feature>
<organism evidence="18 19">
    <name type="scientific">Longibacter salinarum</name>
    <dbReference type="NCBI Taxonomy" id="1850348"/>
    <lineage>
        <taxon>Bacteria</taxon>
        <taxon>Pseudomonadati</taxon>
        <taxon>Rhodothermota</taxon>
        <taxon>Rhodothermia</taxon>
        <taxon>Rhodothermales</taxon>
        <taxon>Salisaetaceae</taxon>
        <taxon>Longibacter</taxon>
    </lineage>
</organism>
<keyword evidence="14" id="KW-0449">Lipoprotein</keyword>
<dbReference type="Gene3D" id="3.10.560.10">
    <property type="entry name" value="Outer membrane lipoprotein wza domain like"/>
    <property type="match status" value="7"/>
</dbReference>
<evidence type="ECO:0000313" key="19">
    <source>
        <dbReference type="Proteomes" id="UP000220102"/>
    </source>
</evidence>